<dbReference type="Proteomes" id="UP000324383">
    <property type="component" value="Unassembled WGS sequence"/>
</dbReference>
<keyword evidence="7" id="KW-1185">Reference proteome</keyword>
<dbReference type="NCBIfam" id="NF041654">
    <property type="entry name" value="GlcNAcase"/>
    <property type="match status" value="1"/>
</dbReference>
<dbReference type="AlphaFoldDB" id="A0A5D3EE55"/>
<dbReference type="InterPro" id="IPR051822">
    <property type="entry name" value="Glycosyl_Hydrolase_84"/>
</dbReference>
<keyword evidence="4" id="KW-0732">Signal</keyword>
<dbReference type="InterPro" id="IPR029018">
    <property type="entry name" value="Hex-like_dom2"/>
</dbReference>
<dbReference type="Gene3D" id="3.20.20.80">
    <property type="entry name" value="Glycosidases"/>
    <property type="match status" value="1"/>
</dbReference>
<dbReference type="InterPro" id="IPR048162">
    <property type="entry name" value="O-GlcNAcase_BT_4395-like"/>
</dbReference>
<dbReference type="InterPro" id="IPR015882">
    <property type="entry name" value="HEX_bac_N"/>
</dbReference>
<protein>
    <submittedName>
        <fullName evidence="6">O-GlcNAcase</fullName>
    </submittedName>
</protein>
<dbReference type="InterPro" id="IPR017853">
    <property type="entry name" value="GH"/>
</dbReference>
<proteinExistence type="inferred from homology"/>
<name>A0A5D3EE55_9BACE</name>
<dbReference type="Pfam" id="PF07555">
    <property type="entry name" value="NAGidase"/>
    <property type="match status" value="1"/>
</dbReference>
<dbReference type="Pfam" id="PF02838">
    <property type="entry name" value="Glyco_hydro_20b"/>
    <property type="match status" value="1"/>
</dbReference>
<evidence type="ECO:0000259" key="5">
    <source>
        <dbReference type="PROSITE" id="PS52009"/>
    </source>
</evidence>
<dbReference type="RefSeq" id="WP_148730307.1">
    <property type="nucleotide sequence ID" value="NZ_VKLW01000008.1"/>
</dbReference>
<evidence type="ECO:0000256" key="3">
    <source>
        <dbReference type="PROSITE-ProRule" id="PRU01353"/>
    </source>
</evidence>
<dbReference type="SUPFAM" id="SSF51445">
    <property type="entry name" value="(Trans)glycosidases"/>
    <property type="match status" value="1"/>
</dbReference>
<evidence type="ECO:0000256" key="1">
    <source>
        <dbReference type="ARBA" id="ARBA00022801"/>
    </source>
</evidence>
<accession>A0A5D3EE55</accession>
<comment type="caution">
    <text evidence="6">The sequence shown here is derived from an EMBL/GenBank/DDBJ whole genome shotgun (WGS) entry which is preliminary data.</text>
</comment>
<dbReference type="Gene3D" id="2.60.40.1180">
    <property type="entry name" value="Golgi alpha-mannosidase II"/>
    <property type="match status" value="1"/>
</dbReference>
<dbReference type="SUPFAM" id="SSF140657">
    <property type="entry name" value="Hyaluronidase post-catalytic domain-like"/>
    <property type="match status" value="1"/>
</dbReference>
<dbReference type="InterPro" id="IPR013780">
    <property type="entry name" value="Glyco_hydro_b"/>
</dbReference>
<evidence type="ECO:0000313" key="6">
    <source>
        <dbReference type="EMBL" id="TYK34292.1"/>
    </source>
</evidence>
<organism evidence="6 7">
    <name type="scientific">Bacteroides pyogenes</name>
    <dbReference type="NCBI Taxonomy" id="310300"/>
    <lineage>
        <taxon>Bacteria</taxon>
        <taxon>Pseudomonadati</taxon>
        <taxon>Bacteroidota</taxon>
        <taxon>Bacteroidia</taxon>
        <taxon>Bacteroidales</taxon>
        <taxon>Bacteroidaceae</taxon>
        <taxon>Bacteroides</taxon>
    </lineage>
</organism>
<dbReference type="InterPro" id="IPR011496">
    <property type="entry name" value="O-GlcNAcase_cat"/>
</dbReference>
<dbReference type="GO" id="GO:1901135">
    <property type="term" value="P:carbohydrate derivative metabolic process"/>
    <property type="evidence" value="ECO:0007669"/>
    <property type="project" value="UniProtKB-ARBA"/>
</dbReference>
<dbReference type="Gene3D" id="1.20.58.460">
    <property type="entry name" value="Hyaluronidase post-catalytic domain-like"/>
    <property type="match status" value="1"/>
</dbReference>
<feature type="active site" description="Proton donor" evidence="3">
    <location>
        <position position="270"/>
    </location>
</feature>
<evidence type="ECO:0000256" key="4">
    <source>
        <dbReference type="SAM" id="SignalP"/>
    </source>
</evidence>
<dbReference type="Pfam" id="PF21809">
    <property type="entry name" value="Glyco_hydro_84_hel"/>
    <property type="match status" value="1"/>
</dbReference>
<evidence type="ECO:0000256" key="2">
    <source>
        <dbReference type="ARBA" id="ARBA00023295"/>
    </source>
</evidence>
<dbReference type="PANTHER" id="PTHR13170:SF16">
    <property type="entry name" value="PROTEIN O-GLCNACASE"/>
    <property type="match status" value="1"/>
</dbReference>
<dbReference type="EMBL" id="VKLW01000008">
    <property type="protein sequence ID" value="TYK34292.1"/>
    <property type="molecule type" value="Genomic_DNA"/>
</dbReference>
<dbReference type="PROSITE" id="PS52009">
    <property type="entry name" value="GH84"/>
    <property type="match status" value="1"/>
</dbReference>
<dbReference type="Pfam" id="PF18344">
    <property type="entry name" value="CBM32"/>
    <property type="match status" value="1"/>
</dbReference>
<comment type="similarity">
    <text evidence="3">Belongs to the glycosyl hydrolase 84 family.</text>
</comment>
<reference evidence="6 7" key="1">
    <citation type="submission" date="2019-07" db="EMBL/GenBank/DDBJ databases">
        <title>Draft Genome Sequences of Bacteroides pyogenes Strains Isolated from the Uterus Holstein Dairy Cows with Metritis.</title>
        <authorList>
            <person name="Cunha F."/>
            <person name="Galvao K.N."/>
            <person name="Jeon S.J."/>
            <person name="Jeong K.C."/>
        </authorList>
    </citation>
    <scope>NUCLEOTIDE SEQUENCE [LARGE SCALE GENOMIC DNA]</scope>
    <source>
        <strain evidence="6 7">KG-31</strain>
    </source>
</reference>
<dbReference type="InterPro" id="IPR049478">
    <property type="entry name" value="BT_4395-like_hel"/>
</dbReference>
<dbReference type="Gene3D" id="3.30.379.10">
    <property type="entry name" value="Chitobiase/beta-hexosaminidase domain 2-like"/>
    <property type="match status" value="1"/>
</dbReference>
<keyword evidence="1 3" id="KW-0378">Hydrolase</keyword>
<sequence>MKHKILALLSMAALSGGAFSQNVHLNPQPQEIRSGQEEIALPASFRLVGAEDANPKAVARLQTLLGNKIQKQGLPVYIGEKNDKAMRKFKKMIPDKAEGYYLAVNSSGIVLAGSDERGTFYAVQTLKQLLTGGLPSDSLRNRLPETEIKDYPDIRFRGVVEGFYGTPWRHEDRMRQLRFYGENKLNTYIYGPKDDPYHSTPHWRLPYPDKEAGELKKLIETAHENEVDFVWAIHPGQDIQWNDADREKVIEKFERMYQLGARSFAVFFDDISGDGTDANRQAELLNYIDRRFVKEKKDVTPLIMCPTEYNRSWSNPKGNYLTTLGTKLHPDIQIMWTGDRVIADMTREGLNWINERIRRPAYIWWNFPVSDYVRDHLLMGAVYGNEKGIEKEMSGFVSNPMERAEASKIALYGVAAYAWNMETFDSQQSWEKGIAALLPDAADALLTFCKHNSDLGPNGHGYRRVESVEIQPFAERFAQAVSAGKETDIDDLIRLKAEFEKISESADILLASESNPTLIDEIKPWIYRFRLLGSMGNEALYLQEALKHRQREVFERKYAHLKSLQKLSYEIDQSYNQNPYQPGVKTGSKVLTPFIDTLFAAATRQFNHAYGTQLSVTTLYSPHKLTSDIGQLRNQPLQTKNNTVLISPLLEVLKWPAGKFVEIEFDRTYAAFELDIHFGKKELPSWGKCEVTADGKTWEEVEVSKGVKNKAVKAIRFYNAGDKEEQIHFRKFAVTLRK</sequence>
<keyword evidence="2 3" id="KW-0326">Glycosidase</keyword>
<feature type="domain" description="GH84" evidence="5">
    <location>
        <begin position="155"/>
        <end position="422"/>
    </location>
</feature>
<dbReference type="PANTHER" id="PTHR13170">
    <property type="entry name" value="O-GLCNACASE"/>
    <property type="match status" value="1"/>
</dbReference>
<feature type="signal peptide" evidence="4">
    <location>
        <begin position="1"/>
        <end position="20"/>
    </location>
</feature>
<dbReference type="SUPFAM" id="SSF55545">
    <property type="entry name" value="beta-N-acetylhexosaminidase-like domain"/>
    <property type="match status" value="1"/>
</dbReference>
<feature type="chain" id="PRO_5030116263" evidence="4">
    <location>
        <begin position="21"/>
        <end position="738"/>
    </location>
</feature>
<gene>
    <name evidence="6" type="ORF">FNJ60_04680</name>
</gene>
<dbReference type="GO" id="GO:0005975">
    <property type="term" value="P:carbohydrate metabolic process"/>
    <property type="evidence" value="ECO:0007669"/>
    <property type="project" value="UniProtKB-ARBA"/>
</dbReference>
<evidence type="ECO:0000313" key="7">
    <source>
        <dbReference type="Proteomes" id="UP000324383"/>
    </source>
</evidence>
<dbReference type="GO" id="GO:0015929">
    <property type="term" value="F:hexosaminidase activity"/>
    <property type="evidence" value="ECO:0007669"/>
    <property type="project" value="UniProtKB-ARBA"/>
</dbReference>